<feature type="region of interest" description="Disordered" evidence="1">
    <location>
        <begin position="1"/>
        <end position="58"/>
    </location>
</feature>
<feature type="compositionally biased region" description="Gly residues" evidence="1">
    <location>
        <begin position="12"/>
        <end position="41"/>
    </location>
</feature>
<evidence type="ECO:0000313" key="3">
    <source>
        <dbReference type="Proteomes" id="UP001189429"/>
    </source>
</evidence>
<feature type="non-terminal residue" evidence="2">
    <location>
        <position position="1"/>
    </location>
</feature>
<feature type="compositionally biased region" description="Low complexity" evidence="1">
    <location>
        <begin position="42"/>
        <end position="55"/>
    </location>
</feature>
<reference evidence="2" key="1">
    <citation type="submission" date="2023-10" db="EMBL/GenBank/DDBJ databases">
        <authorList>
            <person name="Chen Y."/>
            <person name="Shah S."/>
            <person name="Dougan E. K."/>
            <person name="Thang M."/>
            <person name="Chan C."/>
        </authorList>
    </citation>
    <scope>NUCLEOTIDE SEQUENCE [LARGE SCALE GENOMIC DNA]</scope>
</reference>
<feature type="non-terminal residue" evidence="2">
    <location>
        <position position="675"/>
    </location>
</feature>
<evidence type="ECO:0008006" key="4">
    <source>
        <dbReference type="Google" id="ProtNLM"/>
    </source>
</evidence>
<organism evidence="2 3">
    <name type="scientific">Prorocentrum cordatum</name>
    <dbReference type="NCBI Taxonomy" id="2364126"/>
    <lineage>
        <taxon>Eukaryota</taxon>
        <taxon>Sar</taxon>
        <taxon>Alveolata</taxon>
        <taxon>Dinophyceae</taxon>
        <taxon>Prorocentrales</taxon>
        <taxon>Prorocentraceae</taxon>
        <taxon>Prorocentrum</taxon>
    </lineage>
</organism>
<protein>
    <recommendedName>
        <fullName evidence="4">RNA-dependent RNA polymerase</fullName>
    </recommendedName>
</protein>
<proteinExistence type="predicted"/>
<name>A0ABN9R7H8_9DINO</name>
<sequence length="675" mass="73596">LPDIQAMARGAGARGGGRGGRTAGRGGRGGSGGNGGGGRGQAGAPSQAGPGPAAQLPTTDANASIVSRVVEAKAYLESLAPFSDIHRALPGDIAAGDGHMAAYDGESCATALKSLGKYIAGGNLWWVDLTSSLNMSSVPVNVASVERLEQDLFSEPPTVFPDNITVGVYEPADPSQTFGRLMRISPEDMVFAFYLGAAKHLKDSQGDELMDRATLWRRAALSVPLEFVMCENVNDLYWKSINLRESIGTKYATMYRSPVQRIFELAIWKEKQEAETGTNMDPEAISKAWSEKVQLSPMAEAISPGMVDASMTVWNRLLCDPECRSVVMEAESFWGKHTPWDSVYKLEAVVKKVGRSDTSFTNARWILHAVSDEIKNGTHHQSYFSVRMLSGKGQAQNKGACDIYMYRRSLKQHCISSILGGLSFQPDMKDQVSGLFSSHAVYRSWFGYDSQTVSRQWLHGFPKALQYLIIFIGEIVYGVKYDTAIRSGTRFNTTCEEFFEKDEVKVDLDKLLSGCHSHLGTIPESSRPSVPEVPMDEAAEHAVASGFVVDKQDAATLASTLGDQTAGIKEALEQKFKVLAKLSSLSDTDKDELRQLEKLACQKVADHCSLLVEGNSPATCARVMGGSFVGTLRGDDNKKILVVYDNKLAGESVSTPHLRLPPFRAERLKKLIQWL</sequence>
<evidence type="ECO:0000256" key="1">
    <source>
        <dbReference type="SAM" id="MobiDB-lite"/>
    </source>
</evidence>
<dbReference type="Proteomes" id="UP001189429">
    <property type="component" value="Unassembled WGS sequence"/>
</dbReference>
<evidence type="ECO:0000313" key="2">
    <source>
        <dbReference type="EMBL" id="CAK0814826.1"/>
    </source>
</evidence>
<gene>
    <name evidence="2" type="ORF">PCOR1329_LOCUS18329</name>
</gene>
<dbReference type="EMBL" id="CAUYUJ010005758">
    <property type="protein sequence ID" value="CAK0814826.1"/>
    <property type="molecule type" value="Genomic_DNA"/>
</dbReference>
<accession>A0ABN9R7H8</accession>
<comment type="caution">
    <text evidence="2">The sequence shown here is derived from an EMBL/GenBank/DDBJ whole genome shotgun (WGS) entry which is preliminary data.</text>
</comment>
<keyword evidence="3" id="KW-1185">Reference proteome</keyword>